<feature type="transmembrane region" description="Helical" evidence="2">
    <location>
        <begin position="43"/>
        <end position="59"/>
    </location>
</feature>
<keyword evidence="4" id="KW-1185">Reference proteome</keyword>
<reference evidence="3" key="2">
    <citation type="submission" date="2020-09" db="EMBL/GenBank/DDBJ databases">
        <authorList>
            <person name="Sun Q."/>
            <person name="Zhou Y."/>
        </authorList>
    </citation>
    <scope>NUCLEOTIDE SEQUENCE</scope>
    <source>
        <strain evidence="3">CGMCC 1.12987</strain>
    </source>
</reference>
<keyword evidence="2" id="KW-0472">Membrane</keyword>
<evidence type="ECO:0000313" key="3">
    <source>
        <dbReference type="EMBL" id="GGF89798.1"/>
    </source>
</evidence>
<reference evidence="3" key="1">
    <citation type="journal article" date="2014" name="Int. J. Syst. Evol. Microbiol.">
        <title>Complete genome sequence of Corynebacterium casei LMG S-19264T (=DSM 44701T), isolated from a smear-ripened cheese.</title>
        <authorList>
            <consortium name="US DOE Joint Genome Institute (JGI-PGF)"/>
            <person name="Walter F."/>
            <person name="Albersmeier A."/>
            <person name="Kalinowski J."/>
            <person name="Ruckert C."/>
        </authorList>
    </citation>
    <scope>NUCLEOTIDE SEQUENCE</scope>
    <source>
        <strain evidence="3">CGMCC 1.12987</strain>
    </source>
</reference>
<comment type="caution">
    <text evidence="3">The sequence shown here is derived from an EMBL/GenBank/DDBJ whole genome shotgun (WGS) entry which is preliminary data.</text>
</comment>
<evidence type="ECO:0000256" key="1">
    <source>
        <dbReference type="SAM" id="MobiDB-lite"/>
    </source>
</evidence>
<feature type="region of interest" description="Disordered" evidence="1">
    <location>
        <begin position="1"/>
        <end position="27"/>
    </location>
</feature>
<evidence type="ECO:0000256" key="2">
    <source>
        <dbReference type="SAM" id="Phobius"/>
    </source>
</evidence>
<organism evidence="3 4">
    <name type="scientific">Paenibacillus abyssi</name>
    <dbReference type="NCBI Taxonomy" id="1340531"/>
    <lineage>
        <taxon>Bacteria</taxon>
        <taxon>Bacillati</taxon>
        <taxon>Bacillota</taxon>
        <taxon>Bacilli</taxon>
        <taxon>Bacillales</taxon>
        <taxon>Paenibacillaceae</taxon>
        <taxon>Paenibacillus</taxon>
    </lineage>
</organism>
<dbReference type="AlphaFoldDB" id="A0A917CLN4"/>
<dbReference type="Proteomes" id="UP000644756">
    <property type="component" value="Unassembled WGS sequence"/>
</dbReference>
<keyword evidence="2" id="KW-1133">Transmembrane helix</keyword>
<evidence type="ECO:0000313" key="4">
    <source>
        <dbReference type="Proteomes" id="UP000644756"/>
    </source>
</evidence>
<feature type="transmembrane region" description="Helical" evidence="2">
    <location>
        <begin position="71"/>
        <end position="88"/>
    </location>
</feature>
<protein>
    <recommendedName>
        <fullName evidence="5">Methyltransferase</fullName>
    </recommendedName>
</protein>
<dbReference type="EMBL" id="BMGR01000001">
    <property type="protein sequence ID" value="GGF89798.1"/>
    <property type="molecule type" value="Genomic_DNA"/>
</dbReference>
<accession>A0A917CLN4</accession>
<proteinExistence type="predicted"/>
<name>A0A917CLN4_9BACL</name>
<evidence type="ECO:0008006" key="5">
    <source>
        <dbReference type="Google" id="ProtNLM"/>
    </source>
</evidence>
<dbReference type="RefSeq" id="WP_188528485.1">
    <property type="nucleotide sequence ID" value="NZ_BMGR01000001.1"/>
</dbReference>
<sequence>MSRSWERKVRKNTSTVNKARKKSGTGSFVPEASRLDRFKGRNLILPVALVMFIGFYVYMNTLTEQGESGGLYWLTIVCYVLLAALFFFRRPYLTVGKEFVQTRKMTGDKILRASGIQRITVQRGYVVIEQKKGANWVFSRAMNRFPTEQMAERLKIFANDNQIEFTEK</sequence>
<keyword evidence="2" id="KW-0812">Transmembrane</keyword>
<gene>
    <name evidence="3" type="ORF">GCM10010916_03890</name>
</gene>